<dbReference type="AlphaFoldDB" id="A0A1N7IZV0"/>
<dbReference type="Gene3D" id="1.10.10.10">
    <property type="entry name" value="Winged helix-like DNA-binding domain superfamily/Winged helix DNA-binding domain"/>
    <property type="match status" value="1"/>
</dbReference>
<sequence length="151" mass="16940">MRLKKYTDYALRVLIYTASKPENTLSSKKEISDVFDISLNHLAKIVHELQKAGYIETIRGRNGGLRLATAPASINIGAVVRLMEDDFNLFECFSCETDYCVISPVCKLKGITGQALREFLRVFDSYTLADITENNKELQHILGIGYDSPTS</sequence>
<dbReference type="GO" id="GO:0003677">
    <property type="term" value="F:DNA binding"/>
    <property type="evidence" value="ECO:0007669"/>
    <property type="project" value="UniProtKB-KW"/>
</dbReference>
<dbReference type="SUPFAM" id="SSF46785">
    <property type="entry name" value="Winged helix' DNA-binding domain"/>
    <property type="match status" value="1"/>
</dbReference>
<evidence type="ECO:0000256" key="2">
    <source>
        <dbReference type="ARBA" id="ARBA00034078"/>
    </source>
</evidence>
<evidence type="ECO:0000256" key="1">
    <source>
        <dbReference type="ARBA" id="ARBA00023125"/>
    </source>
</evidence>
<keyword evidence="5" id="KW-1185">Reference proteome</keyword>
<accession>A0A1N7IZV0</accession>
<dbReference type="InterPro" id="IPR036388">
    <property type="entry name" value="WH-like_DNA-bd_sf"/>
</dbReference>
<evidence type="ECO:0000313" key="5">
    <source>
        <dbReference type="Proteomes" id="UP000187608"/>
    </source>
</evidence>
<organism evidence="4 5">
    <name type="scientific">Salimicrobium flavidum</name>
    <dbReference type="NCBI Taxonomy" id="570947"/>
    <lineage>
        <taxon>Bacteria</taxon>
        <taxon>Bacillati</taxon>
        <taxon>Bacillota</taxon>
        <taxon>Bacilli</taxon>
        <taxon>Bacillales</taxon>
        <taxon>Bacillaceae</taxon>
        <taxon>Salimicrobium</taxon>
    </lineage>
</organism>
<dbReference type="InterPro" id="IPR000944">
    <property type="entry name" value="Tscrpt_reg_Rrf2"/>
</dbReference>
<dbReference type="NCBIfam" id="TIGR00738">
    <property type="entry name" value="rrf2_super"/>
    <property type="match status" value="1"/>
</dbReference>
<dbReference type="InterPro" id="IPR036390">
    <property type="entry name" value="WH_DNA-bd_sf"/>
</dbReference>
<proteinExistence type="predicted"/>
<dbReference type="PANTHER" id="PTHR33221:SF4">
    <property type="entry name" value="HTH-TYPE TRANSCRIPTIONAL REPRESSOR NSRR"/>
    <property type="match status" value="1"/>
</dbReference>
<dbReference type="Pfam" id="PF02082">
    <property type="entry name" value="Rrf2"/>
    <property type="match status" value="1"/>
</dbReference>
<dbReference type="GO" id="GO:0005829">
    <property type="term" value="C:cytosol"/>
    <property type="evidence" value="ECO:0007669"/>
    <property type="project" value="TreeGrafter"/>
</dbReference>
<dbReference type="PROSITE" id="PS51197">
    <property type="entry name" value="HTH_RRF2_2"/>
    <property type="match status" value="1"/>
</dbReference>
<dbReference type="STRING" id="570947.SAMN05421687_10372"/>
<comment type="cofactor">
    <cofactor evidence="2">
        <name>[2Fe-2S] cluster</name>
        <dbReference type="ChEBI" id="CHEBI:190135"/>
    </cofactor>
</comment>
<dbReference type="RefSeq" id="WP_076557545.1">
    <property type="nucleotide sequence ID" value="NZ_FTOC01000003.1"/>
</dbReference>
<keyword evidence="1" id="KW-0238">DNA-binding</keyword>
<dbReference type="OrthoDB" id="9795923at2"/>
<reference evidence="5" key="1">
    <citation type="submission" date="2017-01" db="EMBL/GenBank/DDBJ databases">
        <authorList>
            <person name="Varghese N."/>
            <person name="Submissions S."/>
        </authorList>
    </citation>
    <scope>NUCLEOTIDE SEQUENCE [LARGE SCALE GENOMIC DNA]</scope>
    <source>
        <strain evidence="5">DSM 23127</strain>
    </source>
</reference>
<dbReference type="GO" id="GO:0003700">
    <property type="term" value="F:DNA-binding transcription factor activity"/>
    <property type="evidence" value="ECO:0007669"/>
    <property type="project" value="TreeGrafter"/>
</dbReference>
<name>A0A1N7IZV0_9BACI</name>
<dbReference type="EMBL" id="FTOC01000003">
    <property type="protein sequence ID" value="SIS42590.1"/>
    <property type="molecule type" value="Genomic_DNA"/>
</dbReference>
<dbReference type="Proteomes" id="UP000187608">
    <property type="component" value="Unassembled WGS sequence"/>
</dbReference>
<protein>
    <recommendedName>
        <fullName evidence="3">HTH-type transcriptional regulator NsrR</fullName>
    </recommendedName>
</protein>
<gene>
    <name evidence="4" type="ORF">SAMN05421687_10372</name>
</gene>
<evidence type="ECO:0000313" key="4">
    <source>
        <dbReference type="EMBL" id="SIS42590.1"/>
    </source>
</evidence>
<evidence type="ECO:0000256" key="3">
    <source>
        <dbReference type="ARBA" id="ARBA00040173"/>
    </source>
</evidence>
<dbReference type="PANTHER" id="PTHR33221">
    <property type="entry name" value="WINGED HELIX-TURN-HELIX TRANSCRIPTIONAL REGULATOR, RRF2 FAMILY"/>
    <property type="match status" value="1"/>
</dbReference>